<evidence type="ECO:0000313" key="1">
    <source>
        <dbReference type="EMBL" id="KAJ9656173.1"/>
    </source>
</evidence>
<gene>
    <name evidence="1" type="ORF">H2198_005135</name>
</gene>
<name>A0ACC3A6J1_9EURO</name>
<reference evidence="1" key="1">
    <citation type="submission" date="2022-10" db="EMBL/GenBank/DDBJ databases">
        <title>Culturing micro-colonial fungi from biological soil crusts in the Mojave desert and describing Neophaeococcomyces mojavensis, and introducing the new genera and species Taxawa tesnikishii.</title>
        <authorList>
            <person name="Kurbessoian T."/>
            <person name="Stajich J.E."/>
        </authorList>
    </citation>
    <scope>NUCLEOTIDE SEQUENCE</scope>
    <source>
        <strain evidence="1">JES_112</strain>
    </source>
</reference>
<organism evidence="1 2">
    <name type="scientific">Neophaeococcomyces mojaviensis</name>
    <dbReference type="NCBI Taxonomy" id="3383035"/>
    <lineage>
        <taxon>Eukaryota</taxon>
        <taxon>Fungi</taxon>
        <taxon>Dikarya</taxon>
        <taxon>Ascomycota</taxon>
        <taxon>Pezizomycotina</taxon>
        <taxon>Eurotiomycetes</taxon>
        <taxon>Chaetothyriomycetidae</taxon>
        <taxon>Chaetothyriales</taxon>
        <taxon>Chaetothyriales incertae sedis</taxon>
        <taxon>Neophaeococcomyces</taxon>
    </lineage>
</organism>
<evidence type="ECO:0000313" key="2">
    <source>
        <dbReference type="Proteomes" id="UP001172386"/>
    </source>
</evidence>
<protein>
    <submittedName>
        <fullName evidence="1">Uncharacterized protein</fullName>
    </submittedName>
</protein>
<dbReference type="EMBL" id="JAPDRQ010000082">
    <property type="protein sequence ID" value="KAJ9656173.1"/>
    <property type="molecule type" value="Genomic_DNA"/>
</dbReference>
<accession>A0ACC3A6J1</accession>
<dbReference type="Proteomes" id="UP001172386">
    <property type="component" value="Unassembled WGS sequence"/>
</dbReference>
<sequence>MATVDKDTGFKISLGLEEDVATELEDFALLVRLGVTEDAMYLVDNVLQEHLNHFAVVVEVTQYLLDLRDFERLRALMKTIRNKQICFDDNDESRFVETVQTEEIRWLVSSYSRSHTENFIKRILPYYESLLRHDLAWPTVRLFTIVCAKAELDCNGGSFMQIKKWYSQLIDWIDAPTPAAELDQAESIDRQTCRLWTEYSWLRYVSSQRRNMDDGDYYAMMLNACTLMKSDIQELFKYLPNSLLRGDINAFCELMFSEAENSQGSPTKLSAVLDHDILTTRPARVPEDLSAMQSVSDVSHSTMYQSNTTIGRNRYPKIVQSNATADLNDLNDTFDIIGISERHQVPPYGLRDDISNTMSDAAGGAVEGLGMPTTPSSKLSYFEDPTSIHWIPPQYRDPWLHNIPVDKDVVEKRDHLSDSPPFGLHNLRPDEQSVQHLKIDDACESCQNQGLKCIPADPKNPRQMSCKQCAQNWQDCSFDWPWLLPSLVERKPLTQAESPPPSMKLAPPASPSASHPASILYLPPKMLAKVDAIPDRVDENQKAPNTRQRFLDPGTVPPGFQSISKELTPSNRIRAPQRRFLRSRQSEWLSN</sequence>
<comment type="caution">
    <text evidence="1">The sequence shown here is derived from an EMBL/GenBank/DDBJ whole genome shotgun (WGS) entry which is preliminary data.</text>
</comment>
<keyword evidence="2" id="KW-1185">Reference proteome</keyword>
<proteinExistence type="predicted"/>